<accession>A0AAD2AF97</accession>
<dbReference type="PANTHER" id="PTHR11439">
    <property type="entry name" value="GAG-POL-RELATED RETROTRANSPOSON"/>
    <property type="match status" value="1"/>
</dbReference>
<dbReference type="Proteomes" id="UP000834106">
    <property type="component" value="Chromosome 21"/>
</dbReference>
<reference evidence="1" key="1">
    <citation type="submission" date="2023-05" db="EMBL/GenBank/DDBJ databases">
        <authorList>
            <person name="Huff M."/>
        </authorList>
    </citation>
    <scope>NUCLEOTIDE SEQUENCE</scope>
</reference>
<name>A0AAD2AF97_9LAMI</name>
<sequence length="213" mass="23772">MALVAHYDLELYQMDVKTAFLNGDVSERVYMRQLEGFVVKGKENLRSNHLEVVGYLDSNFPGCQDDLKSTSGYIFILAGGAISWKNDKQNLVASSTIQTEFVACYGATIQAIWLKNFISGLKVVDSISRSVTIYCDNSAAMFFSRNNKSSSGSKHVDIKYLVVRDRVKEGQTKIEHINAETIIADPLTNGLTPEIFKTRVTNMGIVETFDVFC</sequence>
<keyword evidence="2" id="KW-1185">Reference proteome</keyword>
<evidence type="ECO:0008006" key="3">
    <source>
        <dbReference type="Google" id="ProtNLM"/>
    </source>
</evidence>
<dbReference type="PANTHER" id="PTHR11439:SF467">
    <property type="entry name" value="INTEGRASE CATALYTIC DOMAIN-CONTAINING PROTEIN"/>
    <property type="match status" value="1"/>
</dbReference>
<dbReference type="CDD" id="cd09272">
    <property type="entry name" value="RNase_HI_RT_Ty1"/>
    <property type="match status" value="1"/>
</dbReference>
<proteinExistence type="predicted"/>
<evidence type="ECO:0000313" key="2">
    <source>
        <dbReference type="Proteomes" id="UP000834106"/>
    </source>
</evidence>
<gene>
    <name evidence="1" type="ORF">FPE_LOCUS32401</name>
</gene>
<protein>
    <recommendedName>
        <fullName evidence="3">Retrovirus-related Pol polyprotein from transposon TNT 1-94</fullName>
    </recommendedName>
</protein>
<dbReference type="AlphaFoldDB" id="A0AAD2AF97"/>
<dbReference type="EMBL" id="OU503056">
    <property type="protein sequence ID" value="CAI9784971.1"/>
    <property type="molecule type" value="Genomic_DNA"/>
</dbReference>
<organism evidence="1 2">
    <name type="scientific">Fraxinus pennsylvanica</name>
    <dbReference type="NCBI Taxonomy" id="56036"/>
    <lineage>
        <taxon>Eukaryota</taxon>
        <taxon>Viridiplantae</taxon>
        <taxon>Streptophyta</taxon>
        <taxon>Embryophyta</taxon>
        <taxon>Tracheophyta</taxon>
        <taxon>Spermatophyta</taxon>
        <taxon>Magnoliopsida</taxon>
        <taxon>eudicotyledons</taxon>
        <taxon>Gunneridae</taxon>
        <taxon>Pentapetalae</taxon>
        <taxon>asterids</taxon>
        <taxon>lamiids</taxon>
        <taxon>Lamiales</taxon>
        <taxon>Oleaceae</taxon>
        <taxon>Oleeae</taxon>
        <taxon>Fraxinus</taxon>
    </lineage>
</organism>
<evidence type="ECO:0000313" key="1">
    <source>
        <dbReference type="EMBL" id="CAI9784971.1"/>
    </source>
</evidence>